<dbReference type="GO" id="GO:0003677">
    <property type="term" value="F:DNA binding"/>
    <property type="evidence" value="ECO:0007669"/>
    <property type="project" value="UniProtKB-KW"/>
</dbReference>
<keyword evidence="3" id="KW-0804">Transcription</keyword>
<keyword evidence="1" id="KW-0805">Transcription regulation</keyword>
<dbReference type="EMBL" id="VNIM01000002">
    <property type="protein sequence ID" value="TVV77374.1"/>
    <property type="molecule type" value="Genomic_DNA"/>
</dbReference>
<gene>
    <name evidence="5" type="ORF">FOY91_01040</name>
</gene>
<dbReference type="PANTHER" id="PTHR30204">
    <property type="entry name" value="REDOX-CYCLING DRUG-SENSING TRANSCRIPTIONAL ACTIVATOR SOXR"/>
    <property type="match status" value="1"/>
</dbReference>
<protein>
    <submittedName>
        <fullName evidence="5">Helix-turn-helix domain-containing protein</fullName>
    </submittedName>
</protein>
<evidence type="ECO:0000313" key="6">
    <source>
        <dbReference type="Proteomes" id="UP000318681"/>
    </source>
</evidence>
<dbReference type="InterPro" id="IPR000551">
    <property type="entry name" value="MerR-type_HTH_dom"/>
</dbReference>
<evidence type="ECO:0000256" key="1">
    <source>
        <dbReference type="ARBA" id="ARBA00023015"/>
    </source>
</evidence>
<evidence type="ECO:0000313" key="5">
    <source>
        <dbReference type="EMBL" id="TVV77374.1"/>
    </source>
</evidence>
<dbReference type="CDD" id="cd04785">
    <property type="entry name" value="HTH_CadR-PbrR-like"/>
    <property type="match status" value="1"/>
</dbReference>
<dbReference type="PRINTS" id="PR00040">
    <property type="entry name" value="HTHMERR"/>
</dbReference>
<organism evidence="5 6">
    <name type="scientific">Alterirhizorhabdus solaris</name>
    <dbReference type="NCBI Taxonomy" id="2529389"/>
    <lineage>
        <taxon>Bacteria</taxon>
        <taxon>Pseudomonadati</taxon>
        <taxon>Pseudomonadota</taxon>
        <taxon>Alphaproteobacteria</taxon>
        <taxon>Sphingomonadales</taxon>
        <taxon>Rhizorhabdaceae</taxon>
        <taxon>Alterirhizorhabdus</taxon>
    </lineage>
</organism>
<dbReference type="GO" id="GO:0003700">
    <property type="term" value="F:DNA-binding transcription factor activity"/>
    <property type="evidence" value="ECO:0007669"/>
    <property type="project" value="InterPro"/>
</dbReference>
<evidence type="ECO:0000256" key="3">
    <source>
        <dbReference type="ARBA" id="ARBA00023163"/>
    </source>
</evidence>
<dbReference type="SUPFAM" id="SSF46955">
    <property type="entry name" value="Putative DNA-binding domain"/>
    <property type="match status" value="1"/>
</dbReference>
<dbReference type="PANTHER" id="PTHR30204:SF94">
    <property type="entry name" value="HEAVY METAL-DEPENDENT TRANSCRIPTIONAL REGULATOR HI_0293-RELATED"/>
    <property type="match status" value="1"/>
</dbReference>
<evidence type="ECO:0000259" key="4">
    <source>
        <dbReference type="PROSITE" id="PS50937"/>
    </source>
</evidence>
<dbReference type="SMART" id="SM00422">
    <property type="entry name" value="HTH_MERR"/>
    <property type="match status" value="1"/>
</dbReference>
<keyword evidence="6" id="KW-1185">Reference proteome</keyword>
<feature type="domain" description="HTH merR-type" evidence="4">
    <location>
        <begin position="15"/>
        <end position="84"/>
    </location>
</feature>
<evidence type="ECO:0000256" key="2">
    <source>
        <dbReference type="ARBA" id="ARBA00023125"/>
    </source>
</evidence>
<dbReference type="Proteomes" id="UP000318681">
    <property type="component" value="Unassembled WGS sequence"/>
</dbReference>
<dbReference type="InterPro" id="IPR009061">
    <property type="entry name" value="DNA-bd_dom_put_sf"/>
</dbReference>
<accession>A0A558RDE4</accession>
<dbReference type="InterPro" id="IPR047057">
    <property type="entry name" value="MerR_fam"/>
</dbReference>
<dbReference type="AlphaFoldDB" id="A0A558RDE4"/>
<proteinExistence type="predicted"/>
<comment type="caution">
    <text evidence="5">The sequence shown here is derived from an EMBL/GenBank/DDBJ whole genome shotgun (WGS) entry which is preliminary data.</text>
</comment>
<sequence length="148" mass="16340">MHPLVGRGSSAVSEKLTIGKLASATGTKVETIRYYEQIGLLPTPARSAGNYRTYEDEHLRRLSFIRRARDLGFSIDQVRELMGLADRREQSCMAVDVIANRHRDAITRKIADLTALAGELDTLIESCSRNTVADCRIIEALAPSLHSG</sequence>
<dbReference type="PROSITE" id="PS50937">
    <property type="entry name" value="HTH_MERR_2"/>
    <property type="match status" value="1"/>
</dbReference>
<dbReference type="OrthoDB" id="9802944at2"/>
<reference evidence="5 6" key="1">
    <citation type="submission" date="2019-07" db="EMBL/GenBank/DDBJ databases">
        <title>Sphingomonas solaris sp. nov., isolated from a solar panel from Boston, Massachusetts.</title>
        <authorList>
            <person name="Tanner K."/>
            <person name="Pascual J."/>
            <person name="Mancuso C."/>
            <person name="Pereto J."/>
            <person name="Khalil A."/>
            <person name="Vilanova C."/>
        </authorList>
    </citation>
    <scope>NUCLEOTIDE SEQUENCE [LARGE SCALE GENOMIC DNA]</scope>
    <source>
        <strain evidence="5 6">R4DWN</strain>
    </source>
</reference>
<keyword evidence="2" id="KW-0238">DNA-binding</keyword>
<dbReference type="Pfam" id="PF13411">
    <property type="entry name" value="MerR_1"/>
    <property type="match status" value="1"/>
</dbReference>
<dbReference type="Gene3D" id="1.10.1660.10">
    <property type="match status" value="1"/>
</dbReference>
<name>A0A558RDE4_9SPHN</name>